<keyword evidence="3" id="KW-1185">Reference proteome</keyword>
<keyword evidence="1" id="KW-0812">Transmembrane</keyword>
<comment type="caution">
    <text evidence="2">The sequence shown here is derived from an EMBL/GenBank/DDBJ whole genome shotgun (WGS) entry which is preliminary data.</text>
</comment>
<name>A0A841EUH4_9BACT</name>
<dbReference type="Proteomes" id="UP000524404">
    <property type="component" value="Unassembled WGS sequence"/>
</dbReference>
<keyword evidence="1" id="KW-0472">Membrane</keyword>
<reference evidence="2 3" key="1">
    <citation type="submission" date="2020-08" db="EMBL/GenBank/DDBJ databases">
        <title>Functional genomics of gut bacteria from endangered species of beetles.</title>
        <authorList>
            <person name="Carlos-Shanley C."/>
        </authorList>
    </citation>
    <scope>NUCLEOTIDE SEQUENCE [LARGE SCALE GENOMIC DNA]</scope>
    <source>
        <strain evidence="2 3">S00070</strain>
    </source>
</reference>
<feature type="transmembrane region" description="Helical" evidence="1">
    <location>
        <begin position="52"/>
        <end position="70"/>
    </location>
</feature>
<evidence type="ECO:0000313" key="3">
    <source>
        <dbReference type="Proteomes" id="UP000524404"/>
    </source>
</evidence>
<proteinExistence type="predicted"/>
<dbReference type="AlphaFoldDB" id="A0A841EUH4"/>
<evidence type="ECO:0000313" key="2">
    <source>
        <dbReference type="EMBL" id="MBB6003091.1"/>
    </source>
</evidence>
<sequence length="152" mass="17508">MENNKFDLEKLPRENIFKVPENYFEELPMLIQSQTSAKPKTIPLVTWSMKRTWASVAACAAIAILGYFTWMPKQDALGNEALSEVQNQEIINYLIQQNINQTDLAEQFESVQTNNKVEVEETSNDSELLDNLKINRQDILQSIDLDDLEENI</sequence>
<protein>
    <submittedName>
        <fullName evidence="2">Uncharacterized protein</fullName>
    </submittedName>
</protein>
<organism evidence="2 3">
    <name type="scientific">Arcicella rosea</name>
    <dbReference type="NCBI Taxonomy" id="502909"/>
    <lineage>
        <taxon>Bacteria</taxon>
        <taxon>Pseudomonadati</taxon>
        <taxon>Bacteroidota</taxon>
        <taxon>Cytophagia</taxon>
        <taxon>Cytophagales</taxon>
        <taxon>Flectobacillaceae</taxon>
        <taxon>Arcicella</taxon>
    </lineage>
</organism>
<accession>A0A841EUH4</accession>
<dbReference type="RefSeq" id="WP_184133326.1">
    <property type="nucleotide sequence ID" value="NZ_JACHKT010000010.1"/>
</dbReference>
<evidence type="ECO:0000256" key="1">
    <source>
        <dbReference type="SAM" id="Phobius"/>
    </source>
</evidence>
<dbReference type="EMBL" id="JACHKT010000010">
    <property type="protein sequence ID" value="MBB6003091.1"/>
    <property type="molecule type" value="Genomic_DNA"/>
</dbReference>
<keyword evidence="1" id="KW-1133">Transmembrane helix</keyword>
<gene>
    <name evidence="2" type="ORF">HNP25_001743</name>
</gene>